<accession>A0A5B7CQD5</accession>
<evidence type="ECO:0000256" key="1">
    <source>
        <dbReference type="SAM" id="MobiDB-lite"/>
    </source>
</evidence>
<organism evidence="2 3">
    <name type="scientific">Portunus trituberculatus</name>
    <name type="common">Swimming crab</name>
    <name type="synonym">Neptunus trituberculatus</name>
    <dbReference type="NCBI Taxonomy" id="210409"/>
    <lineage>
        <taxon>Eukaryota</taxon>
        <taxon>Metazoa</taxon>
        <taxon>Ecdysozoa</taxon>
        <taxon>Arthropoda</taxon>
        <taxon>Crustacea</taxon>
        <taxon>Multicrustacea</taxon>
        <taxon>Malacostraca</taxon>
        <taxon>Eumalacostraca</taxon>
        <taxon>Eucarida</taxon>
        <taxon>Decapoda</taxon>
        <taxon>Pleocyemata</taxon>
        <taxon>Brachyura</taxon>
        <taxon>Eubrachyura</taxon>
        <taxon>Portunoidea</taxon>
        <taxon>Portunidae</taxon>
        <taxon>Portuninae</taxon>
        <taxon>Portunus</taxon>
    </lineage>
</organism>
<proteinExistence type="predicted"/>
<gene>
    <name evidence="2" type="ORF">E2C01_004069</name>
</gene>
<feature type="compositionally biased region" description="Basic residues" evidence="1">
    <location>
        <begin position="52"/>
        <end position="61"/>
    </location>
</feature>
<name>A0A5B7CQD5_PORTR</name>
<keyword evidence="3" id="KW-1185">Reference proteome</keyword>
<comment type="caution">
    <text evidence="2">The sequence shown here is derived from an EMBL/GenBank/DDBJ whole genome shotgun (WGS) entry which is preliminary data.</text>
</comment>
<protein>
    <submittedName>
        <fullName evidence="2">Uncharacterized protein</fullName>
    </submittedName>
</protein>
<sequence length="61" mass="7076">MHEKFPVRKAHSAFRCKSGAAARVRRQRDVLSRKKRSGEVRLSGEEGTDNAKRRRRRGKTL</sequence>
<dbReference type="AlphaFoldDB" id="A0A5B7CQD5"/>
<evidence type="ECO:0000313" key="3">
    <source>
        <dbReference type="Proteomes" id="UP000324222"/>
    </source>
</evidence>
<dbReference type="EMBL" id="VSRR010000161">
    <property type="protein sequence ID" value="MPC11405.1"/>
    <property type="molecule type" value="Genomic_DNA"/>
</dbReference>
<reference evidence="2 3" key="1">
    <citation type="submission" date="2019-05" db="EMBL/GenBank/DDBJ databases">
        <title>Another draft genome of Portunus trituberculatus and its Hox gene families provides insights of decapod evolution.</title>
        <authorList>
            <person name="Jeong J.-H."/>
            <person name="Song I."/>
            <person name="Kim S."/>
            <person name="Choi T."/>
            <person name="Kim D."/>
            <person name="Ryu S."/>
            <person name="Kim W."/>
        </authorList>
    </citation>
    <scope>NUCLEOTIDE SEQUENCE [LARGE SCALE GENOMIC DNA]</scope>
    <source>
        <tissue evidence="2">Muscle</tissue>
    </source>
</reference>
<feature type="region of interest" description="Disordered" evidence="1">
    <location>
        <begin position="1"/>
        <end position="61"/>
    </location>
</feature>
<evidence type="ECO:0000313" key="2">
    <source>
        <dbReference type="EMBL" id="MPC11405.1"/>
    </source>
</evidence>
<dbReference type="Proteomes" id="UP000324222">
    <property type="component" value="Unassembled WGS sequence"/>
</dbReference>
<feature type="compositionally biased region" description="Basic and acidic residues" evidence="1">
    <location>
        <begin position="27"/>
        <end position="44"/>
    </location>
</feature>